<evidence type="ECO:0000256" key="1">
    <source>
        <dbReference type="SAM" id="MobiDB-lite"/>
    </source>
</evidence>
<dbReference type="OrthoDB" id="3066919at2759"/>
<keyword evidence="2" id="KW-0472">Membrane</keyword>
<accession>A0A067SX76</accession>
<dbReference type="AlphaFoldDB" id="A0A067SX76"/>
<feature type="transmembrane region" description="Helical" evidence="2">
    <location>
        <begin position="116"/>
        <end position="134"/>
    </location>
</feature>
<keyword evidence="4" id="KW-1185">Reference proteome</keyword>
<reference evidence="4" key="1">
    <citation type="journal article" date="2014" name="Proc. Natl. Acad. Sci. U.S.A.">
        <title>Extensive sampling of basidiomycete genomes demonstrates inadequacy of the white-rot/brown-rot paradigm for wood decay fungi.</title>
        <authorList>
            <person name="Riley R."/>
            <person name="Salamov A.A."/>
            <person name="Brown D.W."/>
            <person name="Nagy L.G."/>
            <person name="Floudas D."/>
            <person name="Held B.W."/>
            <person name="Levasseur A."/>
            <person name="Lombard V."/>
            <person name="Morin E."/>
            <person name="Otillar R."/>
            <person name="Lindquist E.A."/>
            <person name="Sun H."/>
            <person name="LaButti K.M."/>
            <person name="Schmutz J."/>
            <person name="Jabbour D."/>
            <person name="Luo H."/>
            <person name="Baker S.E."/>
            <person name="Pisabarro A.G."/>
            <person name="Walton J.D."/>
            <person name="Blanchette R.A."/>
            <person name="Henrissat B."/>
            <person name="Martin F."/>
            <person name="Cullen D."/>
            <person name="Hibbett D.S."/>
            <person name="Grigoriev I.V."/>
        </authorList>
    </citation>
    <scope>NUCLEOTIDE SEQUENCE [LARGE SCALE GENOMIC DNA]</scope>
    <source>
        <strain evidence="4">CBS 339.88</strain>
    </source>
</reference>
<evidence type="ECO:0000256" key="2">
    <source>
        <dbReference type="SAM" id="Phobius"/>
    </source>
</evidence>
<feature type="compositionally biased region" description="Basic residues" evidence="1">
    <location>
        <begin position="59"/>
        <end position="91"/>
    </location>
</feature>
<protein>
    <submittedName>
        <fullName evidence="3">Uncharacterized protein</fullName>
    </submittedName>
</protein>
<dbReference type="EMBL" id="KL142380">
    <property type="protein sequence ID" value="KDR75471.1"/>
    <property type="molecule type" value="Genomic_DNA"/>
</dbReference>
<evidence type="ECO:0000313" key="4">
    <source>
        <dbReference type="Proteomes" id="UP000027222"/>
    </source>
</evidence>
<feature type="compositionally biased region" description="Basic and acidic residues" evidence="1">
    <location>
        <begin position="92"/>
        <end position="102"/>
    </location>
</feature>
<feature type="compositionally biased region" description="Pro residues" evidence="1">
    <location>
        <begin position="32"/>
        <end position="50"/>
    </location>
</feature>
<feature type="region of interest" description="Disordered" evidence="1">
    <location>
        <begin position="1"/>
        <end position="106"/>
    </location>
</feature>
<proteinExistence type="predicted"/>
<dbReference type="Proteomes" id="UP000027222">
    <property type="component" value="Unassembled WGS sequence"/>
</dbReference>
<keyword evidence="2" id="KW-1133">Transmembrane helix</keyword>
<evidence type="ECO:0000313" key="3">
    <source>
        <dbReference type="EMBL" id="KDR75471.1"/>
    </source>
</evidence>
<gene>
    <name evidence="3" type="ORF">GALMADRAFT_483411</name>
</gene>
<organism evidence="3 4">
    <name type="scientific">Galerina marginata (strain CBS 339.88)</name>
    <dbReference type="NCBI Taxonomy" id="685588"/>
    <lineage>
        <taxon>Eukaryota</taxon>
        <taxon>Fungi</taxon>
        <taxon>Dikarya</taxon>
        <taxon>Basidiomycota</taxon>
        <taxon>Agaricomycotina</taxon>
        <taxon>Agaricomycetes</taxon>
        <taxon>Agaricomycetidae</taxon>
        <taxon>Agaricales</taxon>
        <taxon>Agaricineae</taxon>
        <taxon>Strophariaceae</taxon>
        <taxon>Galerina</taxon>
    </lineage>
</organism>
<dbReference type="HOGENOM" id="CLU_1272441_0_0_1"/>
<keyword evidence="2" id="KW-0812">Transmembrane</keyword>
<sequence length="213" mass="24252">MIIIDPSEDTPNTPGERSPLKGGEFSPTAHVSPPPPPPYASPGHTPPGPPQFYQAISHQPHHPNVHQPHVHHPHLQHPHLQHPRHPHHPHDPRHSHSPDADHFHRRRRRRSPFGRFIKAFSVAVLVLFLWFMFLESLDAGLDIIDKVGGKKDWSRRSSALEWVDRWYRGPEPDVHRCPCLPEEVPATPGRVLPILYPPIVPQPEPPIVQPEPL</sequence>
<name>A0A067SX76_GALM3</name>